<evidence type="ECO:0000256" key="1">
    <source>
        <dbReference type="ARBA" id="ARBA00022801"/>
    </source>
</evidence>
<dbReference type="GO" id="GO:0016747">
    <property type="term" value="F:acyltransferase activity, transferring groups other than amino-acyl groups"/>
    <property type="evidence" value="ECO:0007669"/>
    <property type="project" value="InterPro"/>
</dbReference>
<dbReference type="InterPro" id="IPR023198">
    <property type="entry name" value="PGP-like_dom2"/>
</dbReference>
<dbReference type="GO" id="GO:0004713">
    <property type="term" value="F:protein tyrosine kinase activity"/>
    <property type="evidence" value="ECO:0007669"/>
    <property type="project" value="TreeGrafter"/>
</dbReference>
<dbReference type="RefSeq" id="WP_169189050.1">
    <property type="nucleotide sequence ID" value="NZ_JABBPK010000001.1"/>
</dbReference>
<dbReference type="NCBIfam" id="TIGR01549">
    <property type="entry name" value="HAD-SF-IA-v1"/>
    <property type="match status" value="1"/>
</dbReference>
<dbReference type="InterPro" id="IPR016181">
    <property type="entry name" value="Acyl_CoA_acyltransferase"/>
</dbReference>
<dbReference type="InterPro" id="IPR000182">
    <property type="entry name" value="GNAT_dom"/>
</dbReference>
<dbReference type="Gene3D" id="1.10.150.240">
    <property type="entry name" value="Putative phosphatase, domain 2"/>
    <property type="match status" value="1"/>
</dbReference>
<dbReference type="Pfam" id="PF13508">
    <property type="entry name" value="Acetyltransf_7"/>
    <property type="match status" value="1"/>
</dbReference>
<dbReference type="Gene3D" id="3.40.630.30">
    <property type="match status" value="1"/>
</dbReference>
<proteinExistence type="predicted"/>
<dbReference type="GO" id="GO:0005829">
    <property type="term" value="C:cytosol"/>
    <property type="evidence" value="ECO:0007669"/>
    <property type="project" value="TreeGrafter"/>
</dbReference>
<dbReference type="Gene3D" id="3.40.50.1000">
    <property type="entry name" value="HAD superfamily/HAD-like"/>
    <property type="match status" value="1"/>
</dbReference>
<dbReference type="InterPro" id="IPR023214">
    <property type="entry name" value="HAD_sf"/>
</dbReference>
<name>A0A7Y0KAU4_9BACI</name>
<evidence type="ECO:0000256" key="2">
    <source>
        <dbReference type="ARBA" id="ARBA00022842"/>
    </source>
</evidence>
<dbReference type="InterPro" id="IPR041492">
    <property type="entry name" value="HAD_2"/>
</dbReference>
<evidence type="ECO:0000313" key="4">
    <source>
        <dbReference type="EMBL" id="NMO79064.1"/>
    </source>
</evidence>
<gene>
    <name evidence="4" type="ORF">HHU08_19080</name>
</gene>
<dbReference type="SUPFAM" id="SSF55729">
    <property type="entry name" value="Acyl-CoA N-acyltransferases (Nat)"/>
    <property type="match status" value="1"/>
</dbReference>
<dbReference type="FunFam" id="3.40.50.1000:FF:000022">
    <property type="entry name" value="Phosphoglycolate phosphatase"/>
    <property type="match status" value="1"/>
</dbReference>
<evidence type="ECO:0000259" key="3">
    <source>
        <dbReference type="PROSITE" id="PS51186"/>
    </source>
</evidence>
<feature type="domain" description="N-acetyltransferase" evidence="3">
    <location>
        <begin position="222"/>
        <end position="378"/>
    </location>
</feature>
<reference evidence="4 5" key="1">
    <citation type="submission" date="2020-04" db="EMBL/GenBank/DDBJ databases">
        <title>Bacillus sp. UniB3 isolated from commercial digestive syrup.</title>
        <authorList>
            <person name="Thorat V."/>
            <person name="Kirdat K."/>
            <person name="Tiwarekar B."/>
            <person name="Yadav A."/>
        </authorList>
    </citation>
    <scope>NUCLEOTIDE SEQUENCE [LARGE SCALE GENOMIC DNA]</scope>
    <source>
        <strain evidence="4 5">UniB3</strain>
    </source>
</reference>
<dbReference type="CDD" id="cd04302">
    <property type="entry name" value="HAD_5NT"/>
    <property type="match status" value="1"/>
</dbReference>
<dbReference type="Proteomes" id="UP000588491">
    <property type="component" value="Unassembled WGS sequence"/>
</dbReference>
<comment type="caution">
    <text evidence="4">The sequence shown here is derived from an EMBL/GenBank/DDBJ whole genome shotgun (WGS) entry which is preliminary data.</text>
</comment>
<dbReference type="AlphaFoldDB" id="A0A7Y0KAU4"/>
<keyword evidence="1" id="KW-0378">Hydrolase</keyword>
<dbReference type="PROSITE" id="PS51186">
    <property type="entry name" value="GNAT"/>
    <property type="match status" value="1"/>
</dbReference>
<dbReference type="InterPro" id="IPR050155">
    <property type="entry name" value="HAD-like_hydrolase_sf"/>
</dbReference>
<keyword evidence="2" id="KW-0460">Magnesium</keyword>
<accession>A0A7Y0KAU4</accession>
<dbReference type="CDD" id="cd04301">
    <property type="entry name" value="NAT_SF"/>
    <property type="match status" value="1"/>
</dbReference>
<sequence length="385" mass="43999">MSIYQIVLFDLDGTLSDPKEGITKSVQYALQKLGQEESDLAKLERFIGPPLQESFSTYYGFNQDITNQAIALYRERFKQLGMFENKLYSNITTLLDSLREKGCILIVATSKPTVFAEEILKYFQIERYFAHIIGSNLDGTRSSKTEIIQYILALYPAYQHRDFVMIGDREHDIIGANNTGIDSIGVTYGYGTYEELNHVNATFIVESINQLKEILIDRKRKERISLVTEEEAPIVHKLMLEAFEDYRYIEVPSSALTEPVDKLINALKSGTEQAIIYWLDDIPYGSSRLQLKDDSLYFSRLSVIPSARGKGIAKAMLAWMEEYALLNRKQKVECKVRANIPKNIELYEKLGFVITKEETAANPNGMAVKAVYMEKLVERVISMRI</sequence>
<dbReference type="EMBL" id="JABBPK010000001">
    <property type="protein sequence ID" value="NMO79064.1"/>
    <property type="molecule type" value="Genomic_DNA"/>
</dbReference>
<keyword evidence="4" id="KW-0808">Transferase</keyword>
<dbReference type="SUPFAM" id="SSF56784">
    <property type="entry name" value="HAD-like"/>
    <property type="match status" value="1"/>
</dbReference>
<evidence type="ECO:0000313" key="5">
    <source>
        <dbReference type="Proteomes" id="UP000588491"/>
    </source>
</evidence>
<dbReference type="InterPro" id="IPR006439">
    <property type="entry name" value="HAD-SF_hydro_IA"/>
</dbReference>
<keyword evidence="5" id="KW-1185">Reference proteome</keyword>
<dbReference type="InterPro" id="IPR036412">
    <property type="entry name" value="HAD-like_sf"/>
</dbReference>
<organism evidence="4 5">
    <name type="scientific">Niallia alba</name>
    <dbReference type="NCBI Taxonomy" id="2729105"/>
    <lineage>
        <taxon>Bacteria</taxon>
        <taxon>Bacillati</taxon>
        <taxon>Bacillota</taxon>
        <taxon>Bacilli</taxon>
        <taxon>Bacillales</taxon>
        <taxon>Bacillaceae</taxon>
        <taxon>Niallia</taxon>
    </lineage>
</organism>
<dbReference type="PANTHER" id="PTHR43434:SF20">
    <property type="entry name" value="5'-NUCLEOTIDASE"/>
    <property type="match status" value="1"/>
</dbReference>
<dbReference type="Pfam" id="PF13419">
    <property type="entry name" value="HAD_2"/>
    <property type="match status" value="1"/>
</dbReference>
<dbReference type="GO" id="GO:0016787">
    <property type="term" value="F:hydrolase activity"/>
    <property type="evidence" value="ECO:0007669"/>
    <property type="project" value="UniProtKB-KW"/>
</dbReference>
<dbReference type="PANTHER" id="PTHR43434">
    <property type="entry name" value="PHOSPHOGLYCOLATE PHOSPHATASE"/>
    <property type="match status" value="1"/>
</dbReference>
<protein>
    <submittedName>
        <fullName evidence="4">GNAT family N-acetyltransferase</fullName>
    </submittedName>
</protein>